<dbReference type="InParanoid" id="A0A1V9X0R1"/>
<feature type="non-terminal residue" evidence="3">
    <location>
        <position position="364"/>
    </location>
</feature>
<dbReference type="AlphaFoldDB" id="A0A1V9X0R1"/>
<evidence type="ECO:0008006" key="5">
    <source>
        <dbReference type="Google" id="ProtNLM"/>
    </source>
</evidence>
<gene>
    <name evidence="3" type="ORF">BIW11_04847</name>
</gene>
<dbReference type="OrthoDB" id="8961796at2759"/>
<sequence length="364" mass="38562">MGENFCVSSCSCLWVHVEIHVLISTQPGCHRFGISGDVSRFADGATSSCAANCTGRDLTLPRIVIEISSPINRSLGRLSRSSSSPHLGESTTQLILQRDYEQRIALRKVSAVYPFSRGIGGQRPSHISTVMERSRIVDAAEEHWEKSTMRAEFSMPYTGNAITAGRGAAVSAASVTAAVAHSNADEESTSVWGKRSHENEIAVPTAPERWTAGGKQSSVECNYAAGGAGGIDNKIEQAMDLVKSHLMFAVREEVDVLREKITELNERNEQLTQEVQLLRSLLTTEQTTHYAQLLKQQHIGKAGGPGRPGHAPPTTLPAAAGGGVPRVAPSLAAFGVPVANRPTAASTAAAPTGALPGTPGTPQQ</sequence>
<evidence type="ECO:0000256" key="1">
    <source>
        <dbReference type="SAM" id="Coils"/>
    </source>
</evidence>
<reference evidence="3 4" key="1">
    <citation type="journal article" date="2017" name="Gigascience">
        <title>Draft genome of the honey bee ectoparasitic mite, Tropilaelaps mercedesae, is shaped by the parasitic life history.</title>
        <authorList>
            <person name="Dong X."/>
            <person name="Armstrong S.D."/>
            <person name="Xia D."/>
            <person name="Makepeace B.L."/>
            <person name="Darby A.C."/>
            <person name="Kadowaki T."/>
        </authorList>
    </citation>
    <scope>NUCLEOTIDE SEQUENCE [LARGE SCALE GENOMIC DNA]</scope>
    <source>
        <strain evidence="3">Wuxi-XJTLU</strain>
    </source>
</reference>
<feature type="region of interest" description="Disordered" evidence="2">
    <location>
        <begin position="299"/>
        <end position="322"/>
    </location>
</feature>
<name>A0A1V9X0R1_9ACAR</name>
<dbReference type="GO" id="GO:0008284">
    <property type="term" value="P:positive regulation of cell population proliferation"/>
    <property type="evidence" value="ECO:0007669"/>
    <property type="project" value="TreeGrafter"/>
</dbReference>
<dbReference type="SUPFAM" id="SSF58026">
    <property type="entry name" value="Delta-sleep-inducing peptide immunoreactive peptide"/>
    <property type="match status" value="1"/>
</dbReference>
<dbReference type="Gene3D" id="1.20.5.490">
    <property type="entry name" value="Single helix bin"/>
    <property type="match status" value="1"/>
</dbReference>
<evidence type="ECO:0000313" key="3">
    <source>
        <dbReference type="EMBL" id="OQR67089.1"/>
    </source>
</evidence>
<accession>A0A1V9X0R1</accession>
<feature type="region of interest" description="Disordered" evidence="2">
    <location>
        <begin position="343"/>
        <end position="364"/>
    </location>
</feature>
<dbReference type="STRING" id="418985.A0A1V9X0R1"/>
<comment type="caution">
    <text evidence="3">The sequence shown here is derived from an EMBL/GenBank/DDBJ whole genome shotgun (WGS) entry which is preliminary data.</text>
</comment>
<proteinExistence type="predicted"/>
<dbReference type="GO" id="GO:0006357">
    <property type="term" value="P:regulation of transcription by RNA polymerase II"/>
    <property type="evidence" value="ECO:0007669"/>
    <property type="project" value="InterPro"/>
</dbReference>
<dbReference type="InterPro" id="IPR000580">
    <property type="entry name" value="TSC22/Bun"/>
</dbReference>
<evidence type="ECO:0000256" key="2">
    <source>
        <dbReference type="SAM" id="MobiDB-lite"/>
    </source>
</evidence>
<dbReference type="PANTHER" id="PTHR46745">
    <property type="entry name" value="TSC22 DOMAIN FAMILY PROTEIN 1"/>
    <property type="match status" value="1"/>
</dbReference>
<dbReference type="GO" id="GO:0005634">
    <property type="term" value="C:nucleus"/>
    <property type="evidence" value="ECO:0007669"/>
    <property type="project" value="TreeGrafter"/>
</dbReference>
<dbReference type="GO" id="GO:0005829">
    <property type="term" value="C:cytosol"/>
    <property type="evidence" value="ECO:0007669"/>
    <property type="project" value="TreeGrafter"/>
</dbReference>
<keyword evidence="1" id="KW-0175">Coiled coil</keyword>
<dbReference type="EMBL" id="MNPL01029941">
    <property type="protein sequence ID" value="OQR67089.1"/>
    <property type="molecule type" value="Genomic_DNA"/>
</dbReference>
<keyword evidence="4" id="KW-1185">Reference proteome</keyword>
<feature type="coiled-coil region" evidence="1">
    <location>
        <begin position="247"/>
        <end position="281"/>
    </location>
</feature>
<dbReference type="Pfam" id="PF01166">
    <property type="entry name" value="TSC22"/>
    <property type="match status" value="1"/>
</dbReference>
<evidence type="ECO:0000313" key="4">
    <source>
        <dbReference type="Proteomes" id="UP000192247"/>
    </source>
</evidence>
<organism evidence="3 4">
    <name type="scientific">Tropilaelaps mercedesae</name>
    <dbReference type="NCBI Taxonomy" id="418985"/>
    <lineage>
        <taxon>Eukaryota</taxon>
        <taxon>Metazoa</taxon>
        <taxon>Ecdysozoa</taxon>
        <taxon>Arthropoda</taxon>
        <taxon>Chelicerata</taxon>
        <taxon>Arachnida</taxon>
        <taxon>Acari</taxon>
        <taxon>Parasitiformes</taxon>
        <taxon>Mesostigmata</taxon>
        <taxon>Gamasina</taxon>
        <taxon>Dermanyssoidea</taxon>
        <taxon>Laelapidae</taxon>
        <taxon>Tropilaelaps</taxon>
    </lineage>
</organism>
<protein>
    <recommendedName>
        <fullName evidence="5">TSC22 domain family protein 1-like</fullName>
    </recommendedName>
</protein>
<dbReference type="Proteomes" id="UP000192247">
    <property type="component" value="Unassembled WGS sequence"/>
</dbReference>
<dbReference type="PANTHER" id="PTHR46745:SF1">
    <property type="entry name" value="TSC22 DOMAIN FAMILY PROTEIN 1"/>
    <property type="match status" value="1"/>
</dbReference>
<dbReference type="GO" id="GO:0043066">
    <property type="term" value="P:negative regulation of apoptotic process"/>
    <property type="evidence" value="ECO:0007669"/>
    <property type="project" value="TreeGrafter"/>
</dbReference>